<keyword evidence="2 3" id="KW-0802">TPR repeat</keyword>
<dbReference type="GO" id="GO:0016593">
    <property type="term" value="C:Cdc73/Paf1 complex"/>
    <property type="evidence" value="ECO:0007669"/>
    <property type="project" value="TreeGrafter"/>
</dbReference>
<evidence type="ECO:0000256" key="5">
    <source>
        <dbReference type="SAM" id="MobiDB-lite"/>
    </source>
</evidence>
<dbReference type="Pfam" id="PF13432">
    <property type="entry name" value="TPR_16"/>
    <property type="match status" value="1"/>
</dbReference>
<dbReference type="SMART" id="SM00028">
    <property type="entry name" value="TPR"/>
    <property type="match status" value="8"/>
</dbReference>
<feature type="region of interest" description="Disordered" evidence="5">
    <location>
        <begin position="1684"/>
        <end position="1744"/>
    </location>
</feature>
<feature type="compositionally biased region" description="Acidic residues" evidence="5">
    <location>
        <begin position="1111"/>
        <end position="1123"/>
    </location>
</feature>
<feature type="compositionally biased region" description="Pro residues" evidence="5">
    <location>
        <begin position="1608"/>
        <end position="1620"/>
    </location>
</feature>
<protein>
    <submittedName>
        <fullName evidence="7">TPR-like protein</fullName>
    </submittedName>
</protein>
<dbReference type="InterPro" id="IPR031101">
    <property type="entry name" value="Ctr9"/>
</dbReference>
<feature type="compositionally biased region" description="Basic and acidic residues" evidence="5">
    <location>
        <begin position="1019"/>
        <end position="1029"/>
    </location>
</feature>
<dbReference type="PROSITE" id="PS50108">
    <property type="entry name" value="CRIB"/>
    <property type="match status" value="1"/>
</dbReference>
<dbReference type="PANTHER" id="PTHR14027">
    <property type="entry name" value="RNA POLYMERASE-ASSOCIATED PROTEIN CTR9"/>
    <property type="match status" value="1"/>
</dbReference>
<keyword evidence="8" id="KW-1185">Reference proteome</keyword>
<reference evidence="8" key="1">
    <citation type="submission" date="2017-12" db="EMBL/GenBank/DDBJ databases">
        <authorList>
            <consortium name="DOE Joint Genome Institute"/>
            <person name="Mondo S.J."/>
            <person name="Kjaerbolling I."/>
            <person name="Vesth T.C."/>
            <person name="Frisvad J.C."/>
            <person name="Nybo J.L."/>
            <person name="Theobald S."/>
            <person name="Kuo A."/>
            <person name="Bowyer P."/>
            <person name="Matsuda Y."/>
            <person name="Lyhne E.K."/>
            <person name="Kogle M.E."/>
            <person name="Clum A."/>
            <person name="Lipzen A."/>
            <person name="Salamov A."/>
            <person name="Ngan C.Y."/>
            <person name="Daum C."/>
            <person name="Chiniquy J."/>
            <person name="Barry K."/>
            <person name="LaButti K."/>
            <person name="Haridas S."/>
            <person name="Simmons B.A."/>
            <person name="Magnuson J.K."/>
            <person name="Mortensen U.H."/>
            <person name="Larsen T.O."/>
            <person name="Grigoriev I.V."/>
            <person name="Baker S.E."/>
            <person name="Andersen M.R."/>
            <person name="Nordberg H.P."/>
            <person name="Cantor M.N."/>
            <person name="Hua S.X."/>
        </authorList>
    </citation>
    <scope>NUCLEOTIDE SEQUENCE [LARGE SCALE GENOMIC DNA]</scope>
    <source>
        <strain evidence="8">IBT 19404</strain>
    </source>
</reference>
<accession>A0A2J5HDZ5</accession>
<feature type="compositionally biased region" description="Acidic residues" evidence="5">
    <location>
        <begin position="1160"/>
        <end position="1174"/>
    </location>
</feature>
<feature type="compositionally biased region" description="Acidic residues" evidence="5">
    <location>
        <begin position="1133"/>
        <end position="1143"/>
    </location>
</feature>
<dbReference type="Proteomes" id="UP000235023">
    <property type="component" value="Unassembled WGS sequence"/>
</dbReference>
<dbReference type="InterPro" id="IPR011990">
    <property type="entry name" value="TPR-like_helical_dom_sf"/>
</dbReference>
<feature type="compositionally biased region" description="Pro residues" evidence="5">
    <location>
        <begin position="1708"/>
        <end position="1719"/>
    </location>
</feature>
<evidence type="ECO:0000256" key="4">
    <source>
        <dbReference type="SAM" id="Coils"/>
    </source>
</evidence>
<evidence type="ECO:0000256" key="1">
    <source>
        <dbReference type="ARBA" id="ARBA00022737"/>
    </source>
</evidence>
<dbReference type="InterPro" id="IPR019734">
    <property type="entry name" value="TPR_rpt"/>
</dbReference>
<feature type="region of interest" description="Disordered" evidence="5">
    <location>
        <begin position="1847"/>
        <end position="1959"/>
    </location>
</feature>
<feature type="compositionally biased region" description="Pro residues" evidence="5">
    <location>
        <begin position="1507"/>
        <end position="1517"/>
    </location>
</feature>
<feature type="compositionally biased region" description="Low complexity" evidence="5">
    <location>
        <begin position="1574"/>
        <end position="1589"/>
    </location>
</feature>
<feature type="repeat" description="TPR" evidence="3">
    <location>
        <begin position="220"/>
        <end position="253"/>
    </location>
</feature>
<keyword evidence="4" id="KW-0175">Coiled coil</keyword>
<dbReference type="GO" id="GO:0000993">
    <property type="term" value="F:RNA polymerase II complex binding"/>
    <property type="evidence" value="ECO:0007669"/>
    <property type="project" value="TreeGrafter"/>
</dbReference>
<dbReference type="PANTHER" id="PTHR14027:SF2">
    <property type="entry name" value="RNA POLYMERASE-ASSOCIATED PROTEIN CTR9 HOMOLOG"/>
    <property type="match status" value="1"/>
</dbReference>
<dbReference type="GO" id="GO:0006368">
    <property type="term" value="P:transcription elongation by RNA polymerase II"/>
    <property type="evidence" value="ECO:0007669"/>
    <property type="project" value="TreeGrafter"/>
</dbReference>
<name>A0A2J5HDZ5_9EURO</name>
<dbReference type="Gene3D" id="1.25.40.10">
    <property type="entry name" value="Tetratricopeptide repeat domain"/>
    <property type="match status" value="3"/>
</dbReference>
<dbReference type="EMBL" id="KZ559665">
    <property type="protein sequence ID" value="PLN75070.1"/>
    <property type="molecule type" value="Genomic_DNA"/>
</dbReference>
<feature type="domain" description="CRIB" evidence="6">
    <location>
        <begin position="1340"/>
        <end position="1353"/>
    </location>
</feature>
<dbReference type="GO" id="GO:0006355">
    <property type="term" value="P:regulation of DNA-templated transcription"/>
    <property type="evidence" value="ECO:0007669"/>
    <property type="project" value="InterPro"/>
</dbReference>
<feature type="region of interest" description="Disordered" evidence="5">
    <location>
        <begin position="1019"/>
        <end position="1272"/>
    </location>
</feature>
<dbReference type="Pfam" id="PF13174">
    <property type="entry name" value="TPR_6"/>
    <property type="match status" value="1"/>
</dbReference>
<feature type="compositionally biased region" description="Low complexity" evidence="5">
    <location>
        <begin position="1853"/>
        <end position="1876"/>
    </location>
</feature>
<proteinExistence type="predicted"/>
<dbReference type="FunFam" id="1.25.40.10:FF:000745">
    <property type="entry name" value="RNA polymerase II transcription elongation factor (Ctr9)"/>
    <property type="match status" value="1"/>
</dbReference>
<evidence type="ECO:0000313" key="7">
    <source>
        <dbReference type="EMBL" id="PLN75070.1"/>
    </source>
</evidence>
<feature type="region of interest" description="Disordered" evidence="5">
    <location>
        <begin position="1784"/>
        <end position="1808"/>
    </location>
</feature>
<sequence length="1959" mass="214737">MASVSNGFANGVNGDSLAPANSLANLRFSDIPSAIDIPASTLDSEVEVSLEGLPDDPTELCTLLENEKAAKNFWVIIALAYAKQKQIDHAIDILNKGLASVAHGATKEKLGLLGWVCWLLMLKSRQAPRVASEGELYTEAKTKDYYLQQATSTLNEASRLNPAFPPLFLARGVLSLLRASLHPPRPVRPGTVDTSERVECLRQALKCFDESSRAFGGRNVMAILGRARAHYMLGRYAEALEGYQRALVKMPGLTDPDPRIGIGCCLWQLGFKDQAKVAWERALALNPDSKVANILLAVYYLYDSSRHATTDPSFGSLYKVAMTQYTQKAFKLDKEYPMTCALFGGYFLLRKSYATVETLARKSIEHTDVMQIASDGWYLLGRKAHYEGDLARAAEYYNRSDQARGGGDQGYLPAKFGAVQMQVSNKDLDGAKFRLEKIVQQTKNPECMLLLAALHAEEVFALQRSGSKEDKSAELKRAIGLLESVRSLWKDDAKKIAPDESVLVYLARLYEQTAPEKSMQCLTQLEEMQLAEMGDDERPEGFEDNDDPEALRTALRANLPPQLLNNMGCFLYQAERVDAARATFQAALNACVRSQEKSSELDTDALVTTISYNLGRTYEAADMPDEAKKVYAGLLERHSDYTEANARLTYIALRQSPTDEGPKRMGKLYEADSTNLEVRALFGWYLSKSKKRTANLAEDPEQRHYKHTLQYFDKHDRYSLTGMGNVHLLTARDMRRETDTEREKRRRMYERAVEFFDKALQLDGRNAYAAQGIGIALVDDRKDYSAAVQIFSKIRDTLRDASVYLNLGHVYAELRQYTRSIEHYEAALSKDRARDAQILACLGRVWLLRGKQEASLPAMQTALEYARRAHSVAPGQVHLEFNVAFVQNQIASLAYGLGETQRTVADLEAAAEGLRQAVETFGRLAAGKNPPYPAGALEQRANMGKTINKQLERALQSQRTYEEQNAAKLQQARAAREAELARRAEAVRQAQAVEQERKQKVAAERQQLIEDAQRLAEQRLAEDRAREQAELTTDEETGDRVKRRKKASGGGGASSKRKKRSQRRDTDGDSFVSDGEEGVAAEGGDSSGGESAGEAAPKKRRRKYKSSEMVVDSDEEGRESDGDEAMRDRGEDGGAEEEEEQEQDVVQRRRAKQKARRIADDDEEEEEEEEEEAEGAGMGMGAATGGEERGPESPKRLSVFGGRSRSNTTTTSSSSTTTTTTSTSNSGAGSTTSSMTSVDAASIHPPEDRDRDRDRAPSAAGLRNDRPESMTKALFTRGSRILRRQGSRFHIVATLDEVDEPDHHRDRRSSSARFEVGDLFHRHHRARQSDAAQGHLKSLISDPFDFHHLTHTSQAHFPALEDTRQNDLVTEFSAIRASQRPVTGLKGIRAEDILPLREFADPDFSAPASSASSASPLPPTTPTAPVEDPLAAVSPPVSPGGSSSISPKQQVSHARRPSRPIENFSRPVPRLSRVDSPPPPRPASPHLAAAPDIPEPTARVIDEILHRPPPPPPPPASGPELASSWDSARTLSLSAPIIRPSDLTDVPEEVAATHWHDSPEQPDLDDGPRPPSRGPTSSSNPAAAASRPSIYSSAELSRRFSEALGSPTLPPPPPPSSPPSHRPRESSEADDLTPPSGPPIRRGSSRRKPTYETIYEAWDADIDYCYEHAAESCSDFDWGRRSLEERRPPLPTPGSEIPILATDCDGPVPSPAPRGPPTVPAMHLSPSTLPTPGSQRALTPASATGDYFPPVGPSLFPSALGKSDGPDALYEEYLATDAESDRPFSFYSSGVSPQMEHPVSPRSSFSPISKYNSEESLILSRAASIVRKHRSSVSTASVPDLIHSLANSRDLADGPPSASGDASSSRCPSAASAARPETSAHHRPTKSLAGELDARCRDPSGDAPRDPSGASALHDRAQSTSHLETVPWATRAKPDLPPKSAHRRRGRPSYSLFPTAPPN</sequence>
<evidence type="ECO:0000256" key="3">
    <source>
        <dbReference type="PROSITE-ProRule" id="PRU00339"/>
    </source>
</evidence>
<keyword evidence="1" id="KW-0677">Repeat</keyword>
<feature type="repeat" description="TPR" evidence="3">
    <location>
        <begin position="801"/>
        <end position="834"/>
    </location>
</feature>
<dbReference type="SUPFAM" id="SSF48452">
    <property type="entry name" value="TPR-like"/>
    <property type="match status" value="2"/>
</dbReference>
<evidence type="ECO:0000313" key="8">
    <source>
        <dbReference type="Proteomes" id="UP000235023"/>
    </source>
</evidence>
<feature type="compositionally biased region" description="Low complexity" evidence="5">
    <location>
        <begin position="1465"/>
        <end position="1475"/>
    </location>
</feature>
<feature type="region of interest" description="Disordered" evidence="5">
    <location>
        <begin position="1404"/>
        <end position="1650"/>
    </location>
</feature>
<feature type="compositionally biased region" description="Basic and acidic residues" evidence="5">
    <location>
        <begin position="1245"/>
        <end position="1256"/>
    </location>
</feature>
<dbReference type="PROSITE" id="PS50005">
    <property type="entry name" value="TPR"/>
    <property type="match status" value="2"/>
</dbReference>
<feature type="compositionally biased region" description="Low complexity" evidence="5">
    <location>
        <begin position="1201"/>
        <end position="1237"/>
    </location>
</feature>
<dbReference type="Pfam" id="PF13181">
    <property type="entry name" value="TPR_8"/>
    <property type="match status" value="1"/>
</dbReference>
<dbReference type="InterPro" id="IPR000095">
    <property type="entry name" value="CRIB_dom"/>
</dbReference>
<feature type="compositionally biased region" description="Polar residues" evidence="5">
    <location>
        <begin position="1524"/>
        <end position="1533"/>
    </location>
</feature>
<feature type="compositionally biased region" description="Basic and acidic residues" evidence="5">
    <location>
        <begin position="1186"/>
        <end position="1195"/>
    </location>
</feature>
<feature type="compositionally biased region" description="Low complexity" evidence="5">
    <location>
        <begin position="1433"/>
        <end position="1447"/>
    </location>
</feature>
<feature type="compositionally biased region" description="Basic and acidic residues" evidence="5">
    <location>
        <begin position="1892"/>
        <end position="1905"/>
    </location>
</feature>
<organism evidence="7 8">
    <name type="scientific">Aspergillus taichungensis</name>
    <dbReference type="NCBI Taxonomy" id="482145"/>
    <lineage>
        <taxon>Eukaryota</taxon>
        <taxon>Fungi</taxon>
        <taxon>Dikarya</taxon>
        <taxon>Ascomycota</taxon>
        <taxon>Pezizomycotina</taxon>
        <taxon>Eurotiomycetes</taxon>
        <taxon>Eurotiomycetidae</taxon>
        <taxon>Eurotiales</taxon>
        <taxon>Aspergillaceae</taxon>
        <taxon>Aspergillus</taxon>
        <taxon>Aspergillus subgen. Circumdati</taxon>
    </lineage>
</organism>
<evidence type="ECO:0000256" key="2">
    <source>
        <dbReference type="ARBA" id="ARBA00022803"/>
    </source>
</evidence>
<feature type="compositionally biased region" description="Low complexity" evidence="5">
    <location>
        <begin position="1405"/>
        <end position="1415"/>
    </location>
</feature>
<feature type="coiled-coil region" evidence="4">
    <location>
        <begin position="969"/>
        <end position="1018"/>
    </location>
</feature>
<gene>
    <name evidence="7" type="ORF">BDW42DRAFT_189482</name>
</gene>
<feature type="compositionally biased region" description="Polar residues" evidence="5">
    <location>
        <begin position="1725"/>
        <end position="1737"/>
    </location>
</feature>
<dbReference type="OrthoDB" id="343875at2759"/>
<evidence type="ECO:0000259" key="6">
    <source>
        <dbReference type="PROSITE" id="PS50108"/>
    </source>
</evidence>